<dbReference type="PANTHER" id="PTHR40044">
    <property type="entry name" value="INTEGRAL MEMBRANE PROTEIN-RELATED"/>
    <property type="match status" value="1"/>
</dbReference>
<dbReference type="Pfam" id="PF06177">
    <property type="entry name" value="QueT"/>
    <property type="match status" value="1"/>
</dbReference>
<feature type="transmembrane region" description="Helical" evidence="1">
    <location>
        <begin position="44"/>
        <end position="67"/>
    </location>
</feature>
<evidence type="ECO:0000313" key="2">
    <source>
        <dbReference type="EMBL" id="MBC8563472.1"/>
    </source>
</evidence>
<accession>A0ABR7N4B7</accession>
<dbReference type="PANTHER" id="PTHR40044:SF1">
    <property type="entry name" value="INTEGRAL MEMBRANE PROTEIN"/>
    <property type="match status" value="1"/>
</dbReference>
<dbReference type="Proteomes" id="UP000606193">
    <property type="component" value="Unassembled WGS sequence"/>
</dbReference>
<dbReference type="PIRSF" id="PIRSF031501">
    <property type="entry name" value="QueT"/>
    <property type="match status" value="1"/>
</dbReference>
<name>A0ABR7N4B7_9FIRM</name>
<dbReference type="InterPro" id="IPR010387">
    <property type="entry name" value="QueT"/>
</dbReference>
<evidence type="ECO:0000313" key="3">
    <source>
        <dbReference type="Proteomes" id="UP000606193"/>
    </source>
</evidence>
<keyword evidence="1" id="KW-0472">Membrane</keyword>
<sequence>MKTKKLYFITQAAMIAAIYIVMTMFINTFNLASGTIQIRVSEALTVLPFFTPAAVPGLFIGCLLSNLLTGAMLPDVIFGSLATLLGALGSYALREHSFLVTLPPVIANMVIIPFVLRYAYGMTFVVHGVDISIPFQALTVGAGEVITCCILGSVLIKALTPYRHLIFQSDGDSEKQPVAANNAVRHK</sequence>
<reference evidence="2 3" key="1">
    <citation type="submission" date="2020-08" db="EMBL/GenBank/DDBJ databases">
        <title>Genome public.</title>
        <authorList>
            <person name="Liu C."/>
            <person name="Sun Q."/>
        </authorList>
    </citation>
    <scope>NUCLEOTIDE SEQUENCE [LARGE SCALE GENOMIC DNA]</scope>
    <source>
        <strain evidence="2 3">NSJ-37</strain>
    </source>
</reference>
<gene>
    <name evidence="2" type="ORF">H8704_12710</name>
</gene>
<feature type="transmembrane region" description="Helical" evidence="1">
    <location>
        <begin position="6"/>
        <end position="32"/>
    </location>
</feature>
<proteinExistence type="predicted"/>
<feature type="transmembrane region" description="Helical" evidence="1">
    <location>
        <begin position="73"/>
        <end position="93"/>
    </location>
</feature>
<comment type="caution">
    <text evidence="2">The sequence shown here is derived from an EMBL/GenBank/DDBJ whole genome shotgun (WGS) entry which is preliminary data.</text>
</comment>
<dbReference type="RefSeq" id="WP_249298510.1">
    <property type="nucleotide sequence ID" value="NZ_JACRSX010000023.1"/>
</dbReference>
<keyword evidence="1" id="KW-1133">Transmembrane helix</keyword>
<evidence type="ECO:0000256" key="1">
    <source>
        <dbReference type="SAM" id="Phobius"/>
    </source>
</evidence>
<keyword evidence="1" id="KW-0812">Transmembrane</keyword>
<keyword evidence="3" id="KW-1185">Reference proteome</keyword>
<protein>
    <submittedName>
        <fullName evidence="2">QueT transporter family protein</fullName>
    </submittedName>
</protein>
<organism evidence="2 3">
    <name type="scientific">Jutongia huaianensis</name>
    <dbReference type="NCBI Taxonomy" id="2763668"/>
    <lineage>
        <taxon>Bacteria</taxon>
        <taxon>Bacillati</taxon>
        <taxon>Bacillota</taxon>
        <taxon>Clostridia</taxon>
        <taxon>Lachnospirales</taxon>
        <taxon>Lachnospiraceae</taxon>
        <taxon>Jutongia</taxon>
    </lineage>
</organism>
<feature type="transmembrane region" description="Helical" evidence="1">
    <location>
        <begin position="133"/>
        <end position="156"/>
    </location>
</feature>
<feature type="transmembrane region" description="Helical" evidence="1">
    <location>
        <begin position="105"/>
        <end position="127"/>
    </location>
</feature>
<dbReference type="EMBL" id="JACRSX010000023">
    <property type="protein sequence ID" value="MBC8563472.1"/>
    <property type="molecule type" value="Genomic_DNA"/>
</dbReference>